<gene>
    <name evidence="1" type="ORF">CCACVL1_21258</name>
</gene>
<dbReference type="Gramene" id="OMO66236">
    <property type="protein sequence ID" value="OMO66236"/>
    <property type="gene ID" value="CCACVL1_21258"/>
</dbReference>
<dbReference type="Proteomes" id="UP000188268">
    <property type="component" value="Unassembled WGS sequence"/>
</dbReference>
<evidence type="ECO:0000313" key="2">
    <source>
        <dbReference type="Proteomes" id="UP000188268"/>
    </source>
</evidence>
<organism evidence="1 2">
    <name type="scientific">Corchorus capsularis</name>
    <name type="common">Jute</name>
    <dbReference type="NCBI Taxonomy" id="210143"/>
    <lineage>
        <taxon>Eukaryota</taxon>
        <taxon>Viridiplantae</taxon>
        <taxon>Streptophyta</taxon>
        <taxon>Embryophyta</taxon>
        <taxon>Tracheophyta</taxon>
        <taxon>Spermatophyta</taxon>
        <taxon>Magnoliopsida</taxon>
        <taxon>eudicotyledons</taxon>
        <taxon>Gunneridae</taxon>
        <taxon>Pentapetalae</taxon>
        <taxon>rosids</taxon>
        <taxon>malvids</taxon>
        <taxon>Malvales</taxon>
        <taxon>Malvaceae</taxon>
        <taxon>Grewioideae</taxon>
        <taxon>Apeibeae</taxon>
        <taxon>Corchorus</taxon>
    </lineage>
</organism>
<protein>
    <submittedName>
        <fullName evidence="1">Uncharacterized protein</fullName>
    </submittedName>
</protein>
<comment type="caution">
    <text evidence="1">The sequence shown here is derived from an EMBL/GenBank/DDBJ whole genome shotgun (WGS) entry which is preliminary data.</text>
</comment>
<sequence length="47" mass="5121">MAVASAATASSCEAALRLRTSGGEKRRRGKMRKMARLTQHFGGTKRK</sequence>
<reference evidence="1 2" key="1">
    <citation type="submission" date="2013-09" db="EMBL/GenBank/DDBJ databases">
        <title>Corchorus capsularis genome sequencing.</title>
        <authorList>
            <person name="Alam M."/>
            <person name="Haque M.S."/>
            <person name="Islam M.S."/>
            <person name="Emdad E.M."/>
            <person name="Islam M.M."/>
            <person name="Ahmed B."/>
            <person name="Halim A."/>
            <person name="Hossen Q.M.M."/>
            <person name="Hossain M.Z."/>
            <person name="Ahmed R."/>
            <person name="Khan M.M."/>
            <person name="Islam R."/>
            <person name="Rashid M.M."/>
            <person name="Khan S.A."/>
            <person name="Rahman M.S."/>
            <person name="Alam M."/>
        </authorList>
    </citation>
    <scope>NUCLEOTIDE SEQUENCE [LARGE SCALE GENOMIC DNA]</scope>
    <source>
        <strain evidence="2">cv. CVL-1</strain>
        <tissue evidence="1">Whole seedling</tissue>
    </source>
</reference>
<accession>A0A1R3H7N9</accession>
<keyword evidence="2" id="KW-1185">Reference proteome</keyword>
<evidence type="ECO:0000313" key="1">
    <source>
        <dbReference type="EMBL" id="OMO66236.1"/>
    </source>
</evidence>
<dbReference type="EMBL" id="AWWV01012547">
    <property type="protein sequence ID" value="OMO66236.1"/>
    <property type="molecule type" value="Genomic_DNA"/>
</dbReference>
<name>A0A1R3H7N9_COCAP</name>
<proteinExistence type="predicted"/>
<dbReference type="AlphaFoldDB" id="A0A1R3H7N9"/>